<dbReference type="PANTHER" id="PTHR34934:SF1">
    <property type="entry name" value="FLAVIN-DEPENDENT THYMIDYLATE SYNTHASE"/>
    <property type="match status" value="1"/>
</dbReference>
<evidence type="ECO:0000313" key="2">
    <source>
        <dbReference type="EMBL" id="ACI17298.1"/>
    </source>
</evidence>
<dbReference type="GO" id="GO:0032259">
    <property type="term" value="P:methylation"/>
    <property type="evidence" value="ECO:0007669"/>
    <property type="project" value="UniProtKB-KW"/>
</dbReference>
<feature type="active site" description="Involved in ionization of N3 of dUMP, leading to its activation" evidence="1">
    <location>
        <position position="171"/>
    </location>
</feature>
<feature type="binding site" evidence="1">
    <location>
        <position position="58"/>
    </location>
    <ligand>
        <name>FAD</name>
        <dbReference type="ChEBI" id="CHEBI:57692"/>
        <note>ligand shared between neighboring subunits</note>
    </ligand>
</feature>
<keyword evidence="3" id="KW-1185">Reference proteome</keyword>
<feature type="binding site" evidence="1">
    <location>
        <begin position="160"/>
        <end position="162"/>
    </location>
    <ligand>
        <name>FAD</name>
        <dbReference type="ChEBI" id="CHEBI:57692"/>
        <note>ligand shared between neighboring subunits</note>
    </ligand>
</feature>
<dbReference type="EMBL" id="CP001145">
    <property type="protein sequence ID" value="ACI17298.1"/>
    <property type="molecule type" value="Genomic_DNA"/>
</dbReference>
<dbReference type="KEGG" id="cpo:COPRO5265_0833"/>
<dbReference type="Gene3D" id="3.30.1360.170">
    <property type="match status" value="1"/>
</dbReference>
<gene>
    <name evidence="1 2" type="primary">thyX</name>
    <name evidence="2" type="ordered locus">COPRO5265_0833</name>
</gene>
<feature type="binding site" evidence="1">
    <location>
        <position position="90"/>
    </location>
    <ligand>
        <name>FAD</name>
        <dbReference type="ChEBI" id="CHEBI:57692"/>
        <note>ligand shared between neighboring subunits</note>
    </ligand>
</feature>
<dbReference type="eggNOG" id="COG1351">
    <property type="taxonomic scope" value="Bacteria"/>
</dbReference>
<dbReference type="PROSITE" id="PS51331">
    <property type="entry name" value="THYX"/>
    <property type="match status" value="1"/>
</dbReference>
<keyword evidence="1" id="KW-0545">Nucleotide biosynthesis</keyword>
<comment type="pathway">
    <text evidence="1">Pyrimidine metabolism; dTTP biosynthesis.</text>
</comment>
<feature type="binding site" evidence="1">
    <location>
        <begin position="82"/>
        <end position="84"/>
    </location>
    <ligand>
        <name>FAD</name>
        <dbReference type="ChEBI" id="CHEBI:57692"/>
        <note>ligand shared between neighboring subunits</note>
    </ligand>
</feature>
<dbReference type="InterPro" id="IPR036098">
    <property type="entry name" value="Thymidylate_synthase_ThyX_sf"/>
</dbReference>
<reference evidence="3" key="1">
    <citation type="submission" date="2008-08" db="EMBL/GenBank/DDBJ databases">
        <title>The complete genome sequence of Coprothermobacter proteolyticus strain ATCC 5245 / DSM 5265 / BT.</title>
        <authorList>
            <person name="Dodson R.J."/>
            <person name="Durkin A.S."/>
            <person name="Wu M."/>
            <person name="Eisen J."/>
            <person name="Sutton G."/>
        </authorList>
    </citation>
    <scope>NUCLEOTIDE SEQUENCE [LARGE SCALE GENOMIC DNA]</scope>
    <source>
        <strain evidence="3">ATCC 35245 / DSM 5265 / OCM 4 / BT</strain>
    </source>
</reference>
<proteinExistence type="inferred from homology"/>
<protein>
    <recommendedName>
        <fullName evidence="1">Flavin-dependent thymidylate synthase</fullName>
        <shortName evidence="1">FDTS</shortName>
        <ecNumber evidence="1">2.1.1.148</ecNumber>
    </recommendedName>
    <alternativeName>
        <fullName evidence="1">FAD-dependent thymidylate synthase</fullName>
    </alternativeName>
    <alternativeName>
        <fullName evidence="1">Thymidylate synthase ThyX</fullName>
        <shortName evidence="1">TS</shortName>
        <shortName evidence="1">TSase</shortName>
    </alternativeName>
</protein>
<evidence type="ECO:0000256" key="1">
    <source>
        <dbReference type="HAMAP-Rule" id="MF_01408"/>
    </source>
</evidence>
<dbReference type="HAMAP" id="MF_01408">
    <property type="entry name" value="ThyX"/>
    <property type="match status" value="1"/>
</dbReference>
<accession>B5Y8S4</accession>
<dbReference type="GO" id="GO:0050797">
    <property type="term" value="F:thymidylate synthase (FAD) activity"/>
    <property type="evidence" value="ECO:0007669"/>
    <property type="project" value="UniProtKB-UniRule"/>
</dbReference>
<dbReference type="CDD" id="cd20175">
    <property type="entry name" value="ThyX"/>
    <property type="match status" value="1"/>
</dbReference>
<dbReference type="InterPro" id="IPR003669">
    <property type="entry name" value="Thymidylate_synthase_ThyX"/>
</dbReference>
<dbReference type="GO" id="GO:0070402">
    <property type="term" value="F:NADPH binding"/>
    <property type="evidence" value="ECO:0007669"/>
    <property type="project" value="TreeGrafter"/>
</dbReference>
<dbReference type="EC" id="2.1.1.148" evidence="1"/>
<sequence>MSDIKVKLLSWTNDPEKIVGYAARICYSAEEPLKLLENLGSEQIQKSIRTVKKRGHLSVLEHASFTFLIDGCSRVCTHQLVRHRLASYSQRSQRYVNEEDEGYVVPNTIAKDSGALEAYRKHIDESKELYKQLLAMGIPKEDARFVIPQSVKTTIVVTMNARELLHFFGLRMCRRAQWEIREVAALMLNEVKKVAPTIFEDAGPECISKGFCPEGNIKCYEEVKQQWKS</sequence>
<dbReference type="GO" id="GO:0006231">
    <property type="term" value="P:dTMP biosynthetic process"/>
    <property type="evidence" value="ECO:0007669"/>
    <property type="project" value="UniProtKB-UniRule"/>
</dbReference>
<organism evidence="2 3">
    <name type="scientific">Coprothermobacter proteolyticus (strain ATCC 35245 / DSM 5265 / OCM 4 / BT)</name>
    <dbReference type="NCBI Taxonomy" id="309798"/>
    <lineage>
        <taxon>Bacteria</taxon>
        <taxon>Pseudomonadati</taxon>
        <taxon>Coprothermobacterota</taxon>
        <taxon>Coprothermobacteria</taxon>
        <taxon>Coprothermobacterales</taxon>
        <taxon>Coprothermobacteraceae</taxon>
        <taxon>Coprothermobacter</taxon>
    </lineage>
</organism>
<feature type="binding site" description="in other chain" evidence="1">
    <location>
        <position position="144"/>
    </location>
    <ligand>
        <name>dUMP</name>
        <dbReference type="ChEBI" id="CHEBI:246422"/>
        <note>ligand shared between dimeric partners</note>
    </ligand>
</feature>
<dbReference type="HOGENOM" id="CLU_077585_0_0_9"/>
<dbReference type="PANTHER" id="PTHR34934">
    <property type="entry name" value="FLAVIN-DEPENDENT THYMIDYLATE SYNTHASE"/>
    <property type="match status" value="1"/>
</dbReference>
<dbReference type="OrthoDB" id="9780625at2"/>
<dbReference type="GO" id="GO:0004799">
    <property type="term" value="F:thymidylate synthase activity"/>
    <property type="evidence" value="ECO:0007669"/>
    <property type="project" value="TreeGrafter"/>
</dbReference>
<comment type="similarity">
    <text evidence="1">Belongs to the thymidylate synthase ThyX family.</text>
</comment>
<dbReference type="NCBIfam" id="TIGR02170">
    <property type="entry name" value="thyX"/>
    <property type="match status" value="1"/>
</dbReference>
<dbReference type="STRING" id="309798.COPRO5265_0833"/>
<feature type="binding site" evidence="1">
    <location>
        <position position="171"/>
    </location>
    <ligand>
        <name>dUMP</name>
        <dbReference type="ChEBI" id="CHEBI:246422"/>
        <note>ligand shared between dimeric partners</note>
    </ligand>
</feature>
<dbReference type="Proteomes" id="UP000001732">
    <property type="component" value="Chromosome"/>
</dbReference>
<dbReference type="GO" id="GO:0050660">
    <property type="term" value="F:flavin adenine dinucleotide binding"/>
    <property type="evidence" value="ECO:0007669"/>
    <property type="project" value="UniProtKB-UniRule"/>
</dbReference>
<dbReference type="UniPathway" id="UPA00575"/>
<dbReference type="RefSeq" id="WP_012543950.1">
    <property type="nucleotide sequence ID" value="NC_011295.1"/>
</dbReference>
<keyword evidence="1 2" id="KW-0808">Transferase</keyword>
<keyword evidence="1 2" id="KW-0489">Methyltransferase</keyword>
<keyword evidence="1" id="KW-0274">FAD</keyword>
<comment type="cofactor">
    <cofactor evidence="1">
        <name>FAD</name>
        <dbReference type="ChEBI" id="CHEBI:57692"/>
    </cofactor>
    <text evidence="1">Binds 4 FAD per tetramer. Each FAD binding site is formed by three monomers.</text>
</comment>
<keyword evidence="1" id="KW-0521">NADP</keyword>
<comment type="subunit">
    <text evidence="1">Homotetramer.</text>
</comment>
<comment type="function">
    <text evidence="1">Catalyzes the reductive methylation of 2'-deoxyuridine-5'-monophosphate (dUMP) to 2'-deoxythymidine-5'-monophosphate (dTMP) while utilizing 5,10-methylenetetrahydrofolate (mTHF) as the methyl donor, and NADPH and FADH(2) as the reductant.</text>
</comment>
<feature type="binding site" description="in other chain" evidence="1">
    <location>
        <begin position="90"/>
        <end position="94"/>
    </location>
    <ligand>
        <name>dUMP</name>
        <dbReference type="ChEBI" id="CHEBI:246422"/>
        <note>ligand shared between dimeric partners</note>
    </ligand>
</feature>
<reference evidence="2 3" key="2">
    <citation type="journal article" date="2014" name="Genome Announc.">
        <title>Complete Genome Sequence of Coprothermobacter proteolyticus DSM 5265.</title>
        <authorList>
            <person name="Alexiev A."/>
            <person name="Coil D.A."/>
            <person name="Badger J.H."/>
            <person name="Enticknap J."/>
            <person name="Ward N."/>
            <person name="Robb F.T."/>
            <person name="Eisen J.A."/>
        </authorList>
    </citation>
    <scope>NUCLEOTIDE SEQUENCE [LARGE SCALE GENOMIC DNA]</scope>
    <source>
        <strain evidence="3">ATCC 35245 / DSM 5265 / OCM 4 / BT</strain>
    </source>
</reference>
<comment type="catalytic activity">
    <reaction evidence="1">
        <text>dUMP + (6R)-5,10-methylene-5,6,7,8-tetrahydrofolate + NADPH + H(+) = dTMP + (6S)-5,6,7,8-tetrahydrofolate + NADP(+)</text>
        <dbReference type="Rhea" id="RHEA:29043"/>
        <dbReference type="ChEBI" id="CHEBI:15378"/>
        <dbReference type="ChEBI" id="CHEBI:15636"/>
        <dbReference type="ChEBI" id="CHEBI:57453"/>
        <dbReference type="ChEBI" id="CHEBI:57783"/>
        <dbReference type="ChEBI" id="CHEBI:58349"/>
        <dbReference type="ChEBI" id="CHEBI:63528"/>
        <dbReference type="ChEBI" id="CHEBI:246422"/>
        <dbReference type="EC" id="2.1.1.148"/>
    </reaction>
</comment>
<keyword evidence="1" id="KW-0285">Flavoprotein</keyword>
<evidence type="ECO:0000313" key="3">
    <source>
        <dbReference type="Proteomes" id="UP000001732"/>
    </source>
</evidence>
<dbReference type="Pfam" id="PF02511">
    <property type="entry name" value="Thy1"/>
    <property type="match status" value="1"/>
</dbReference>
<dbReference type="GO" id="GO:0006235">
    <property type="term" value="P:dTTP biosynthetic process"/>
    <property type="evidence" value="ECO:0007669"/>
    <property type="project" value="UniProtKB-UniRule"/>
</dbReference>
<dbReference type="AlphaFoldDB" id="B5Y8S4"/>
<dbReference type="SUPFAM" id="SSF69796">
    <property type="entry name" value="Thymidylate synthase-complementing protein Thy1"/>
    <property type="match status" value="1"/>
</dbReference>
<name>B5Y8S4_COPPD</name>
<feature type="binding site" evidence="1">
    <location>
        <begin position="79"/>
        <end position="82"/>
    </location>
    <ligand>
        <name>dUMP</name>
        <dbReference type="ChEBI" id="CHEBI:246422"/>
        <note>ligand shared between dimeric partners</note>
    </ligand>
</feature>
<feature type="binding site" evidence="1">
    <location>
        <position position="166"/>
    </location>
    <ligand>
        <name>FAD</name>
        <dbReference type="ChEBI" id="CHEBI:57692"/>
        <note>ligand shared between neighboring subunits</note>
    </ligand>
</feature>